<accession>A0A8W8NTE8</accession>
<keyword evidence="2" id="KW-1133">Transmembrane helix</keyword>
<reference evidence="3" key="1">
    <citation type="submission" date="2022-08" db="UniProtKB">
        <authorList>
            <consortium name="EnsemblMetazoa"/>
        </authorList>
    </citation>
    <scope>IDENTIFICATION</scope>
    <source>
        <strain evidence="3">05x7-T-G4-1.051#20</strain>
    </source>
</reference>
<dbReference type="Proteomes" id="UP000005408">
    <property type="component" value="Unassembled WGS sequence"/>
</dbReference>
<dbReference type="EnsemblMetazoa" id="G6664.1">
    <property type="protein sequence ID" value="G6664.1:cds"/>
    <property type="gene ID" value="G6664"/>
</dbReference>
<keyword evidence="2" id="KW-0472">Membrane</keyword>
<feature type="compositionally biased region" description="Basic and acidic residues" evidence="1">
    <location>
        <begin position="38"/>
        <end position="50"/>
    </location>
</feature>
<sequence length="110" mass="12408">MDVEDMDEDIASSDRYGTSDPSGSESEKRGRPVGSARRRSESPTEDFRVREPRKKKMLAIDCLVAAMCCAAMCLGGISQELMVASRENVQSLSRTERKQWLLDYCWSHSK</sequence>
<organism evidence="3 4">
    <name type="scientific">Magallana gigas</name>
    <name type="common">Pacific oyster</name>
    <name type="synonym">Crassostrea gigas</name>
    <dbReference type="NCBI Taxonomy" id="29159"/>
    <lineage>
        <taxon>Eukaryota</taxon>
        <taxon>Metazoa</taxon>
        <taxon>Spiralia</taxon>
        <taxon>Lophotrochozoa</taxon>
        <taxon>Mollusca</taxon>
        <taxon>Bivalvia</taxon>
        <taxon>Autobranchia</taxon>
        <taxon>Pteriomorphia</taxon>
        <taxon>Ostreida</taxon>
        <taxon>Ostreoidea</taxon>
        <taxon>Ostreidae</taxon>
        <taxon>Magallana</taxon>
    </lineage>
</organism>
<protein>
    <submittedName>
        <fullName evidence="3">Uncharacterized protein</fullName>
    </submittedName>
</protein>
<evidence type="ECO:0000313" key="3">
    <source>
        <dbReference type="EnsemblMetazoa" id="G6664.1:cds"/>
    </source>
</evidence>
<keyword evidence="2" id="KW-0812">Transmembrane</keyword>
<feature type="compositionally biased region" description="Polar residues" evidence="1">
    <location>
        <begin position="15"/>
        <end position="24"/>
    </location>
</feature>
<evidence type="ECO:0000256" key="1">
    <source>
        <dbReference type="SAM" id="MobiDB-lite"/>
    </source>
</evidence>
<feature type="transmembrane region" description="Helical" evidence="2">
    <location>
        <begin position="58"/>
        <end position="77"/>
    </location>
</feature>
<evidence type="ECO:0000256" key="2">
    <source>
        <dbReference type="SAM" id="Phobius"/>
    </source>
</evidence>
<feature type="region of interest" description="Disordered" evidence="1">
    <location>
        <begin position="1"/>
        <end position="50"/>
    </location>
</feature>
<feature type="compositionally biased region" description="Acidic residues" evidence="1">
    <location>
        <begin position="1"/>
        <end position="11"/>
    </location>
</feature>
<name>A0A8W8NTE8_MAGGI</name>
<evidence type="ECO:0000313" key="4">
    <source>
        <dbReference type="Proteomes" id="UP000005408"/>
    </source>
</evidence>
<keyword evidence="4" id="KW-1185">Reference proteome</keyword>
<dbReference type="AlphaFoldDB" id="A0A8W8NTE8"/>
<proteinExistence type="predicted"/>